<proteinExistence type="predicted"/>
<sequence>MEEKNSKIFIKQGGKLLVYVLQVKYVCSQFYFTQQLDLYCLLFSFGCYIRECVFIGNQYI</sequence>
<organism evidence="1">
    <name type="scientific">Octopus bimaculoides</name>
    <name type="common">California two-spotted octopus</name>
    <dbReference type="NCBI Taxonomy" id="37653"/>
    <lineage>
        <taxon>Eukaryota</taxon>
        <taxon>Metazoa</taxon>
        <taxon>Spiralia</taxon>
        <taxon>Lophotrochozoa</taxon>
        <taxon>Mollusca</taxon>
        <taxon>Cephalopoda</taxon>
        <taxon>Coleoidea</taxon>
        <taxon>Octopodiformes</taxon>
        <taxon>Octopoda</taxon>
        <taxon>Incirrata</taxon>
        <taxon>Octopodidae</taxon>
        <taxon>Octopus</taxon>
    </lineage>
</organism>
<reference evidence="1" key="1">
    <citation type="submission" date="2015-07" db="EMBL/GenBank/DDBJ databases">
        <title>MeaNS - Measles Nucleotide Surveillance Program.</title>
        <authorList>
            <person name="Tran T."/>
            <person name="Druce J."/>
        </authorList>
    </citation>
    <scope>NUCLEOTIDE SEQUENCE</scope>
    <source>
        <strain evidence="1">UCB-OBI-ISO-001</strain>
        <tissue evidence="1">Gonad</tissue>
    </source>
</reference>
<protein>
    <submittedName>
        <fullName evidence="1">Uncharacterized protein</fullName>
    </submittedName>
</protein>
<dbReference type="AlphaFoldDB" id="A0A0L8FJY7"/>
<gene>
    <name evidence="1" type="ORF">OCBIM_22016875mg</name>
</gene>
<dbReference type="EMBL" id="KQ430064">
    <property type="protein sequence ID" value="KOF64734.1"/>
    <property type="molecule type" value="Genomic_DNA"/>
</dbReference>
<accession>A0A0L8FJY7</accession>
<evidence type="ECO:0000313" key="1">
    <source>
        <dbReference type="EMBL" id="KOF64734.1"/>
    </source>
</evidence>
<name>A0A0L8FJY7_OCTBM</name>